<gene>
    <name evidence="2" type="ORF">Air01nite_18810</name>
</gene>
<feature type="region of interest" description="Disordered" evidence="1">
    <location>
        <begin position="919"/>
        <end position="943"/>
    </location>
</feature>
<keyword evidence="3" id="KW-1185">Reference proteome</keyword>
<dbReference type="Gene3D" id="2.60.40.10">
    <property type="entry name" value="Immunoglobulins"/>
    <property type="match status" value="1"/>
</dbReference>
<name>A0ABQ4BZ25_9ACTN</name>
<dbReference type="InterPro" id="IPR013783">
    <property type="entry name" value="Ig-like_fold"/>
</dbReference>
<dbReference type="RefSeq" id="WP_203701585.1">
    <property type="nucleotide sequence ID" value="NZ_BAAALU010000010.1"/>
</dbReference>
<evidence type="ECO:0000256" key="1">
    <source>
        <dbReference type="SAM" id="MobiDB-lite"/>
    </source>
</evidence>
<dbReference type="Proteomes" id="UP000624325">
    <property type="component" value="Unassembled WGS sequence"/>
</dbReference>
<feature type="compositionally biased region" description="Low complexity" evidence="1">
    <location>
        <begin position="919"/>
        <end position="931"/>
    </location>
</feature>
<sequence length="1031" mass="107934">MAIVAGSDIHVIACRRGSLPTGQHERVFGVRWAGRPDLGFPSKGFVLRRIVAGAPAPVVVGRYFLPPTTDWATFKTAAEQRRPAMGPYFPDFLPENLEYLLPIVRLADPGAPAAELPGLVERAADFFGGIHTGDPALAWALWPDGNVPSLPALLADPAARAALTSFYRARCTAYLLALALRFEYAVLFGLATDDLAPAGNAAVSYQITGEWSEAGTSTTDLDVPKPPCEPPPPAEVTATRIPGNVAHPAFRAFGDWVPPAPLAPADQDGVPLPATATVPRVPAALTGLSWSAQPPSPRLIGYGAALYLVDRFDFGADTAELEATPPLPAGAQFTPLFDGEPLLRPAAEPHTVDRPGMDWPPLEGHYSYDVKGVSLLGFVSKTGARASVRHHDDLAPVPPRARLAGGPALTVGPAGTVTAEIGIDWASGEDFVSPDVVDFRVAGSFRPLDGVAVEVTELLSANPLVCTVRVAALAGPSDAYAGRRLILPNGEFVIVSHGSGGSATMTVRRSAGRTPAVGVTGVVFVPGAPTALTRVARLQRLPATPARVESLVSADPADLRLRLSADPTAESGRIYLHLLRTTFDAERTSDGYRVTAPPAEGPGAQAWERWLGLPDPATAIVGSPALFFPPHHVTVTVAVPVGFVGGSLTFHVTAADGTPYVTSPALPASEPALIGLRGNESAAAAVVASVRRPTAPEAPVSVDPAARLWATSAASYAEAARFDVRWAPVAGAIRYEIWRAFEGALAGASAATNDAQLRALAAAQPDAFELRSGEVFGTHHVDELPGLAPTRVVYRVRAVSAAGVAGVFSGVIGPVYVPDVRPPPAPNLVRVVATKPAEADRGIAVEWSQAALDGDIGFEVEVRATDLAAPFTTAGVVGPGATPVAGRFRFVHHNRIPGRRYEYRVVAVREALDPADPAAAARRPIRSHPSATRTGVAISTTPPGPPAGVTALWDAAMGAIRLTWSNAEAYDALLVYRRAPGRFGFERVVMLDGTAVAHHDPGLAAGTWAYQLRARTATREARSATVEVTVP</sequence>
<proteinExistence type="predicted"/>
<evidence type="ECO:0008006" key="4">
    <source>
        <dbReference type="Google" id="ProtNLM"/>
    </source>
</evidence>
<reference evidence="2 3" key="1">
    <citation type="submission" date="2021-01" db="EMBL/GenBank/DDBJ databases">
        <title>Whole genome shotgun sequence of Asanoa iriomotensis NBRC 100142.</title>
        <authorList>
            <person name="Komaki H."/>
            <person name="Tamura T."/>
        </authorList>
    </citation>
    <scope>NUCLEOTIDE SEQUENCE [LARGE SCALE GENOMIC DNA]</scope>
    <source>
        <strain evidence="2 3">NBRC 100142</strain>
    </source>
</reference>
<dbReference type="EMBL" id="BONC01000009">
    <property type="protein sequence ID" value="GIF55786.1"/>
    <property type="molecule type" value="Genomic_DNA"/>
</dbReference>
<evidence type="ECO:0000313" key="3">
    <source>
        <dbReference type="Proteomes" id="UP000624325"/>
    </source>
</evidence>
<protein>
    <recommendedName>
        <fullName evidence="4">Fibronectin type III domain protein</fullName>
    </recommendedName>
</protein>
<comment type="caution">
    <text evidence="2">The sequence shown here is derived from an EMBL/GenBank/DDBJ whole genome shotgun (WGS) entry which is preliminary data.</text>
</comment>
<evidence type="ECO:0000313" key="2">
    <source>
        <dbReference type="EMBL" id="GIF55786.1"/>
    </source>
</evidence>
<organism evidence="2 3">
    <name type="scientific">Asanoa iriomotensis</name>
    <dbReference type="NCBI Taxonomy" id="234613"/>
    <lineage>
        <taxon>Bacteria</taxon>
        <taxon>Bacillati</taxon>
        <taxon>Actinomycetota</taxon>
        <taxon>Actinomycetes</taxon>
        <taxon>Micromonosporales</taxon>
        <taxon>Micromonosporaceae</taxon>
        <taxon>Asanoa</taxon>
    </lineage>
</organism>
<accession>A0ABQ4BZ25</accession>